<dbReference type="EMBL" id="ARYI01000009">
    <property type="protein sequence ID" value="KCZ92509.1"/>
    <property type="molecule type" value="Genomic_DNA"/>
</dbReference>
<dbReference type="InterPro" id="IPR050204">
    <property type="entry name" value="AraC_XylS_family_regulators"/>
</dbReference>
<dbReference type="SUPFAM" id="SSF46689">
    <property type="entry name" value="Homeodomain-like"/>
    <property type="match status" value="1"/>
</dbReference>
<keyword evidence="3" id="KW-0804">Transcription</keyword>
<gene>
    <name evidence="5" type="ORF">HHI_11036</name>
</gene>
<comment type="caution">
    <text evidence="5">The sequence shown here is derived from an EMBL/GenBank/DDBJ whole genome shotgun (WGS) entry which is preliminary data.</text>
</comment>
<keyword evidence="2" id="KW-0238">DNA-binding</keyword>
<keyword evidence="6" id="KW-1185">Reference proteome</keyword>
<dbReference type="SMART" id="SM00342">
    <property type="entry name" value="HTH_ARAC"/>
    <property type="match status" value="1"/>
</dbReference>
<feature type="domain" description="HTH araC/xylS-type" evidence="4">
    <location>
        <begin position="136"/>
        <end position="233"/>
    </location>
</feature>
<dbReference type="Proteomes" id="UP000025061">
    <property type="component" value="Unassembled WGS sequence"/>
</dbReference>
<evidence type="ECO:0000256" key="2">
    <source>
        <dbReference type="ARBA" id="ARBA00023125"/>
    </source>
</evidence>
<dbReference type="Gene3D" id="1.10.10.60">
    <property type="entry name" value="Homeodomain-like"/>
    <property type="match status" value="1"/>
</dbReference>
<sequence>MQAERWRGSLTIGDGWAILEGVAGANAPHTHLAHQLTAGIDGPLEVECFGRLQIIPSRQYVIIPSGCAHAIGPIETRLRSIYFDRASAAPAGSGQERGFSLAGSRLSAALDEFNETGSPASLMGVFTIGEQSAQPERSLTQLLDGAPDSATPGSIAHDLGVSPSRLRQMSHATFGAPISHVLQWRQLQRAARALSGNASLAQAAEAGGFSDQSHFTRRMRRWFGVSPGAGLSGLEVRIAPTRQGC</sequence>
<organism evidence="5 6">
    <name type="scientific">Hyphomonas hirschiana VP5</name>
    <dbReference type="NCBI Taxonomy" id="1280951"/>
    <lineage>
        <taxon>Bacteria</taxon>
        <taxon>Pseudomonadati</taxon>
        <taxon>Pseudomonadota</taxon>
        <taxon>Alphaproteobacteria</taxon>
        <taxon>Hyphomonadales</taxon>
        <taxon>Hyphomonadaceae</taxon>
        <taxon>Hyphomonas</taxon>
    </lineage>
</organism>
<evidence type="ECO:0000313" key="5">
    <source>
        <dbReference type="EMBL" id="KCZ92509.1"/>
    </source>
</evidence>
<evidence type="ECO:0000256" key="3">
    <source>
        <dbReference type="ARBA" id="ARBA00023163"/>
    </source>
</evidence>
<evidence type="ECO:0000259" key="4">
    <source>
        <dbReference type="PROSITE" id="PS01124"/>
    </source>
</evidence>
<dbReference type="Pfam" id="PF12833">
    <property type="entry name" value="HTH_18"/>
    <property type="match status" value="1"/>
</dbReference>
<protein>
    <submittedName>
        <fullName evidence="5">AraC family transcriptional regulator</fullName>
    </submittedName>
</protein>
<keyword evidence="1" id="KW-0805">Transcription regulation</keyword>
<evidence type="ECO:0000256" key="1">
    <source>
        <dbReference type="ARBA" id="ARBA00023015"/>
    </source>
</evidence>
<dbReference type="GO" id="GO:0003700">
    <property type="term" value="F:DNA-binding transcription factor activity"/>
    <property type="evidence" value="ECO:0007669"/>
    <property type="project" value="InterPro"/>
</dbReference>
<dbReference type="OrthoDB" id="7465232at2"/>
<dbReference type="PROSITE" id="PS01124">
    <property type="entry name" value="HTH_ARAC_FAMILY_2"/>
    <property type="match status" value="1"/>
</dbReference>
<dbReference type="PANTHER" id="PTHR46796">
    <property type="entry name" value="HTH-TYPE TRANSCRIPTIONAL ACTIVATOR RHAS-RELATED"/>
    <property type="match status" value="1"/>
</dbReference>
<accession>A0A059FPE9</accession>
<name>A0A059FPE9_9PROT</name>
<dbReference type="AlphaFoldDB" id="A0A059FPE9"/>
<dbReference type="InterPro" id="IPR018060">
    <property type="entry name" value="HTH_AraC"/>
</dbReference>
<reference evidence="5 6" key="1">
    <citation type="submission" date="2013-04" db="EMBL/GenBank/DDBJ databases">
        <title>Hyphomonas hirschiana VP5 Genome Sequencing.</title>
        <authorList>
            <person name="Lai Q."/>
            <person name="Shao Z."/>
        </authorList>
    </citation>
    <scope>NUCLEOTIDE SEQUENCE [LARGE SCALE GENOMIC DNA]</scope>
    <source>
        <strain evidence="5 6">VP5</strain>
    </source>
</reference>
<dbReference type="InterPro" id="IPR009057">
    <property type="entry name" value="Homeodomain-like_sf"/>
</dbReference>
<proteinExistence type="predicted"/>
<dbReference type="GO" id="GO:0043565">
    <property type="term" value="F:sequence-specific DNA binding"/>
    <property type="evidence" value="ECO:0007669"/>
    <property type="project" value="InterPro"/>
</dbReference>
<evidence type="ECO:0000313" key="6">
    <source>
        <dbReference type="Proteomes" id="UP000025061"/>
    </source>
</evidence>
<dbReference type="RefSeq" id="WP_011646708.1">
    <property type="nucleotide sequence ID" value="NZ_ARYI01000009.1"/>
</dbReference>
<dbReference type="PATRIC" id="fig|1280951.3.peg.2223"/>